<proteinExistence type="predicted"/>
<feature type="non-terminal residue" evidence="1">
    <location>
        <position position="122"/>
    </location>
</feature>
<organism evidence="1 2">
    <name type="scientific">Araneus ventricosus</name>
    <name type="common">Orbweaver spider</name>
    <name type="synonym">Epeira ventricosa</name>
    <dbReference type="NCBI Taxonomy" id="182803"/>
    <lineage>
        <taxon>Eukaryota</taxon>
        <taxon>Metazoa</taxon>
        <taxon>Ecdysozoa</taxon>
        <taxon>Arthropoda</taxon>
        <taxon>Chelicerata</taxon>
        <taxon>Arachnida</taxon>
        <taxon>Araneae</taxon>
        <taxon>Araneomorphae</taxon>
        <taxon>Entelegynae</taxon>
        <taxon>Araneoidea</taxon>
        <taxon>Araneidae</taxon>
        <taxon>Araneus</taxon>
    </lineage>
</organism>
<protein>
    <submittedName>
        <fullName evidence="1">Uncharacterized protein</fullName>
    </submittedName>
</protein>
<evidence type="ECO:0000313" key="2">
    <source>
        <dbReference type="Proteomes" id="UP000499080"/>
    </source>
</evidence>
<accession>A0A4Y2RNM1</accession>
<sequence>MQSTPFDFKRYLAVPVRGTQNEASVPITLNSNISRLQIIARCPFSRFTQFESKGSCISCTEGGHPSRITQPFEWFIIQPLDGSIIRAAFNKSFAATTIRTLISLDGKYSTLYGFCVVDSEEM</sequence>
<gene>
    <name evidence="1" type="ORF">AVEN_39829_1</name>
</gene>
<dbReference type="AlphaFoldDB" id="A0A4Y2RNM1"/>
<comment type="caution">
    <text evidence="1">The sequence shown here is derived from an EMBL/GenBank/DDBJ whole genome shotgun (WGS) entry which is preliminary data.</text>
</comment>
<name>A0A4Y2RNM1_ARAVE</name>
<keyword evidence="2" id="KW-1185">Reference proteome</keyword>
<dbReference type="EMBL" id="BGPR01146373">
    <property type="protein sequence ID" value="GBN77414.1"/>
    <property type="molecule type" value="Genomic_DNA"/>
</dbReference>
<dbReference type="Proteomes" id="UP000499080">
    <property type="component" value="Unassembled WGS sequence"/>
</dbReference>
<reference evidence="1 2" key="1">
    <citation type="journal article" date="2019" name="Sci. Rep.">
        <title>Orb-weaving spider Araneus ventricosus genome elucidates the spidroin gene catalogue.</title>
        <authorList>
            <person name="Kono N."/>
            <person name="Nakamura H."/>
            <person name="Ohtoshi R."/>
            <person name="Moran D.A.P."/>
            <person name="Shinohara A."/>
            <person name="Yoshida Y."/>
            <person name="Fujiwara M."/>
            <person name="Mori M."/>
            <person name="Tomita M."/>
            <person name="Arakawa K."/>
        </authorList>
    </citation>
    <scope>NUCLEOTIDE SEQUENCE [LARGE SCALE GENOMIC DNA]</scope>
</reference>
<evidence type="ECO:0000313" key="1">
    <source>
        <dbReference type="EMBL" id="GBN77414.1"/>
    </source>
</evidence>